<evidence type="ECO:0000313" key="1">
    <source>
        <dbReference type="EMBL" id="RQO89268.1"/>
    </source>
</evidence>
<organism evidence="1 2">
    <name type="scientific">Populus trichocarpa</name>
    <name type="common">Western balsam poplar</name>
    <name type="synonym">Populus balsamifera subsp. trichocarpa</name>
    <dbReference type="NCBI Taxonomy" id="3694"/>
    <lineage>
        <taxon>Eukaryota</taxon>
        <taxon>Viridiplantae</taxon>
        <taxon>Streptophyta</taxon>
        <taxon>Embryophyta</taxon>
        <taxon>Tracheophyta</taxon>
        <taxon>Spermatophyta</taxon>
        <taxon>Magnoliopsida</taxon>
        <taxon>eudicotyledons</taxon>
        <taxon>Gunneridae</taxon>
        <taxon>Pentapetalae</taxon>
        <taxon>rosids</taxon>
        <taxon>fabids</taxon>
        <taxon>Malpighiales</taxon>
        <taxon>Salicaceae</taxon>
        <taxon>Saliceae</taxon>
        <taxon>Populus</taxon>
    </lineage>
</organism>
<dbReference type="InParanoid" id="A0A3N7G5Y8"/>
<keyword evidence="2" id="KW-1185">Reference proteome</keyword>
<evidence type="ECO:0000313" key="2">
    <source>
        <dbReference type="Proteomes" id="UP000006729"/>
    </source>
</evidence>
<gene>
    <name evidence="1" type="ORF">POPTR_004G126850</name>
</gene>
<proteinExistence type="predicted"/>
<dbReference type="Proteomes" id="UP000006729">
    <property type="component" value="Chromosome 4"/>
</dbReference>
<name>A0A3N7G5Y8_POPTR</name>
<reference evidence="1 2" key="1">
    <citation type="journal article" date="2006" name="Science">
        <title>The genome of black cottonwood, Populus trichocarpa (Torr. &amp; Gray).</title>
        <authorList>
            <person name="Tuskan G.A."/>
            <person name="Difazio S."/>
            <person name="Jansson S."/>
            <person name="Bohlmann J."/>
            <person name="Grigoriev I."/>
            <person name="Hellsten U."/>
            <person name="Putnam N."/>
            <person name="Ralph S."/>
            <person name="Rombauts S."/>
            <person name="Salamov A."/>
            <person name="Schein J."/>
            <person name="Sterck L."/>
            <person name="Aerts A."/>
            <person name="Bhalerao R.R."/>
            <person name="Bhalerao R.P."/>
            <person name="Blaudez D."/>
            <person name="Boerjan W."/>
            <person name="Brun A."/>
            <person name="Brunner A."/>
            <person name="Busov V."/>
            <person name="Campbell M."/>
            <person name="Carlson J."/>
            <person name="Chalot M."/>
            <person name="Chapman J."/>
            <person name="Chen G.L."/>
            <person name="Cooper D."/>
            <person name="Coutinho P.M."/>
            <person name="Couturier J."/>
            <person name="Covert S."/>
            <person name="Cronk Q."/>
            <person name="Cunningham R."/>
            <person name="Davis J."/>
            <person name="Degroeve S."/>
            <person name="Dejardin A."/>
            <person name="Depamphilis C."/>
            <person name="Detter J."/>
            <person name="Dirks B."/>
            <person name="Dubchak I."/>
            <person name="Duplessis S."/>
            <person name="Ehlting J."/>
            <person name="Ellis B."/>
            <person name="Gendler K."/>
            <person name="Goodstein D."/>
            <person name="Gribskov M."/>
            <person name="Grimwood J."/>
            <person name="Groover A."/>
            <person name="Gunter L."/>
            <person name="Hamberger B."/>
            <person name="Heinze B."/>
            <person name="Helariutta Y."/>
            <person name="Henrissat B."/>
            <person name="Holligan D."/>
            <person name="Holt R."/>
            <person name="Huang W."/>
            <person name="Islam-Faridi N."/>
            <person name="Jones S."/>
            <person name="Jones-Rhoades M."/>
            <person name="Jorgensen R."/>
            <person name="Joshi C."/>
            <person name="Kangasjarvi J."/>
            <person name="Karlsson J."/>
            <person name="Kelleher C."/>
            <person name="Kirkpatrick R."/>
            <person name="Kirst M."/>
            <person name="Kohler A."/>
            <person name="Kalluri U."/>
            <person name="Larimer F."/>
            <person name="Leebens-Mack J."/>
            <person name="Leple J.C."/>
            <person name="Locascio P."/>
            <person name="Lou Y."/>
            <person name="Lucas S."/>
            <person name="Martin F."/>
            <person name="Montanini B."/>
            <person name="Napoli C."/>
            <person name="Nelson D.R."/>
            <person name="Nelson C."/>
            <person name="Nieminen K."/>
            <person name="Nilsson O."/>
            <person name="Pereda V."/>
            <person name="Peter G."/>
            <person name="Philippe R."/>
            <person name="Pilate G."/>
            <person name="Poliakov A."/>
            <person name="Razumovskaya J."/>
            <person name="Richardson P."/>
            <person name="Rinaldi C."/>
            <person name="Ritland K."/>
            <person name="Rouze P."/>
            <person name="Ryaboy D."/>
            <person name="Schmutz J."/>
            <person name="Schrader J."/>
            <person name="Segerman B."/>
            <person name="Shin H."/>
            <person name="Siddiqui A."/>
            <person name="Sterky F."/>
            <person name="Terry A."/>
            <person name="Tsai C.J."/>
            <person name="Uberbacher E."/>
            <person name="Unneberg P."/>
            <person name="Vahala J."/>
            <person name="Wall K."/>
            <person name="Wessler S."/>
            <person name="Yang G."/>
            <person name="Yin T."/>
            <person name="Douglas C."/>
            <person name="Marra M."/>
            <person name="Sandberg G."/>
            <person name="Van de Peer Y."/>
            <person name="Rokhsar D."/>
        </authorList>
    </citation>
    <scope>NUCLEOTIDE SEQUENCE [LARGE SCALE GENOMIC DNA]</scope>
    <source>
        <strain evidence="2">cv. Nisqually</strain>
    </source>
</reference>
<sequence length="41" mass="4602">MHGSLIWHGIHHPATVRCPPLIPQTNVILKSSNNTRKNYGI</sequence>
<dbReference type="AlphaFoldDB" id="A0A3N7G5Y8"/>
<accession>A0A3N7G5Y8</accession>
<dbReference type="EMBL" id="CM009293">
    <property type="protein sequence ID" value="RQO89268.1"/>
    <property type="molecule type" value="Genomic_DNA"/>
</dbReference>
<protein>
    <submittedName>
        <fullName evidence="1">Uncharacterized protein</fullName>
    </submittedName>
</protein>